<dbReference type="SMART" id="SM00086">
    <property type="entry name" value="PAC"/>
    <property type="match status" value="2"/>
</dbReference>
<dbReference type="InterPro" id="IPR004090">
    <property type="entry name" value="Chemotax_Me-accpt_rcpt"/>
</dbReference>
<evidence type="ECO:0000256" key="2">
    <source>
        <dbReference type="ARBA" id="ARBA00012438"/>
    </source>
</evidence>
<dbReference type="SUPFAM" id="SSF58104">
    <property type="entry name" value="Methyl-accepting chemotaxis protein (MCP) signaling domain"/>
    <property type="match status" value="1"/>
</dbReference>
<dbReference type="EMBL" id="JAAOIW010000007">
    <property type="protein sequence ID" value="NHN32232.1"/>
    <property type="molecule type" value="Genomic_DNA"/>
</dbReference>
<evidence type="ECO:0000313" key="9">
    <source>
        <dbReference type="EMBL" id="NHN32232.1"/>
    </source>
</evidence>
<evidence type="ECO:0000259" key="8">
    <source>
        <dbReference type="PROSITE" id="PS50113"/>
    </source>
</evidence>
<dbReference type="Gene3D" id="3.30.450.20">
    <property type="entry name" value="PAS domain"/>
    <property type="match status" value="2"/>
</dbReference>
<feature type="domain" description="PAC" evidence="8">
    <location>
        <begin position="298"/>
        <end position="350"/>
    </location>
</feature>
<evidence type="ECO:0000256" key="4">
    <source>
        <dbReference type="ARBA" id="ARBA00022679"/>
    </source>
</evidence>
<dbReference type="InterPro" id="IPR052162">
    <property type="entry name" value="Sensor_kinase/Photoreceptor"/>
</dbReference>
<accession>A0ABX0JBH8</accession>
<evidence type="ECO:0000256" key="1">
    <source>
        <dbReference type="ARBA" id="ARBA00000085"/>
    </source>
</evidence>
<dbReference type="PROSITE" id="PS50111">
    <property type="entry name" value="CHEMOTAXIS_TRANSDUC_2"/>
    <property type="match status" value="1"/>
</dbReference>
<evidence type="ECO:0000256" key="6">
    <source>
        <dbReference type="PROSITE-ProRule" id="PRU00284"/>
    </source>
</evidence>
<dbReference type="InterPro" id="IPR035965">
    <property type="entry name" value="PAS-like_dom_sf"/>
</dbReference>
<dbReference type="SMART" id="SM00283">
    <property type="entry name" value="MA"/>
    <property type="match status" value="1"/>
</dbReference>
<dbReference type="NCBIfam" id="TIGR00229">
    <property type="entry name" value="sensory_box"/>
    <property type="match status" value="2"/>
</dbReference>
<comment type="caution">
    <text evidence="9">The sequence shown here is derived from an EMBL/GenBank/DDBJ whole genome shotgun (WGS) entry which is preliminary data.</text>
</comment>
<keyword evidence="3" id="KW-0597">Phosphoprotein</keyword>
<gene>
    <name evidence="9" type="ORF">G9U52_20535</name>
</gene>
<keyword evidence="4" id="KW-0808">Transferase</keyword>
<dbReference type="SUPFAM" id="SSF55785">
    <property type="entry name" value="PYP-like sensor domain (PAS domain)"/>
    <property type="match status" value="2"/>
</dbReference>
<keyword evidence="6" id="KW-0807">Transducer</keyword>
<feature type="domain" description="PAC" evidence="8">
    <location>
        <begin position="159"/>
        <end position="211"/>
    </location>
</feature>
<protein>
    <recommendedName>
        <fullName evidence="2">histidine kinase</fullName>
        <ecNumber evidence="2">2.7.13.3</ecNumber>
    </recommendedName>
</protein>
<keyword evidence="5" id="KW-0418">Kinase</keyword>
<dbReference type="PANTHER" id="PTHR43304:SF1">
    <property type="entry name" value="PAC DOMAIN-CONTAINING PROTEIN"/>
    <property type="match status" value="1"/>
</dbReference>
<dbReference type="EC" id="2.7.13.3" evidence="2"/>
<dbReference type="Gene3D" id="1.10.287.950">
    <property type="entry name" value="Methyl-accepting chemotaxis protein"/>
    <property type="match status" value="1"/>
</dbReference>
<comment type="catalytic activity">
    <reaction evidence="1">
        <text>ATP + protein L-histidine = ADP + protein N-phospho-L-histidine.</text>
        <dbReference type="EC" id="2.7.13.3"/>
    </reaction>
</comment>
<evidence type="ECO:0000313" key="10">
    <source>
        <dbReference type="Proteomes" id="UP001165962"/>
    </source>
</evidence>
<sequence>MIFKSGKKGNTSFVESGKAELVWLNEFENYVELLEQNKENDYILAKGQGAAFEGFKILTDRVSTVLHRREESPILRLNMVTEAIEVGLWEMDVVAGDPVNTANVFRWSNEIRQMLGFKDENDFPNLLESWSNTLHPEEKQNVLQCFADHMLDVTGQTKYDIEYRLLTKAGEYRWFKATGTTFREADGTPVMVAGALFDIHDKRIKDDQLNALIERYDLVNRAMVEAPWDLKVIAGDPVNPDNEFWWSDQFRKTLGFEGEHEFPNKMSSWINQLHPEDREPTLDTFVNHLLNEPDKTEYVLKYRLASKSGEYRWYYAGGATVRDEAGLPLRVAGTIRDITHEVNKDEIIRLVNTQMQGLFEAINDIVRGIVSVTEQAQDIASVQEQSYQTAMDVKSKTDETRTITTLIKEVADQSSLLGLNASIEAARAGEVGRGFAVVANEVRKLAEHSKAASVNIERTMQDMKQNIDQIIQTISSMSSLTQAQAALTEEINASVEELSTMSEELMGILEKL</sequence>
<dbReference type="PANTHER" id="PTHR43304">
    <property type="entry name" value="PHYTOCHROME-LIKE PROTEIN CPH1"/>
    <property type="match status" value="1"/>
</dbReference>
<organism evidence="9 10">
    <name type="scientific">Paenibacillus agricola</name>
    <dbReference type="NCBI Taxonomy" id="2716264"/>
    <lineage>
        <taxon>Bacteria</taxon>
        <taxon>Bacillati</taxon>
        <taxon>Bacillota</taxon>
        <taxon>Bacilli</taxon>
        <taxon>Bacillales</taxon>
        <taxon>Paenibacillaceae</taxon>
        <taxon>Paenibacillus</taxon>
    </lineage>
</organism>
<reference evidence="9" key="1">
    <citation type="submission" date="2020-03" db="EMBL/GenBank/DDBJ databases">
        <title>Draft sequencing of Paenibacilllus sp. S3N08.</title>
        <authorList>
            <person name="Kim D.-U."/>
        </authorList>
    </citation>
    <scope>NUCLEOTIDE SEQUENCE</scope>
    <source>
        <strain evidence="9">S3N08</strain>
    </source>
</reference>
<dbReference type="CDD" id="cd00130">
    <property type="entry name" value="PAS"/>
    <property type="match status" value="2"/>
</dbReference>
<dbReference type="InterPro" id="IPR001610">
    <property type="entry name" value="PAC"/>
</dbReference>
<dbReference type="InterPro" id="IPR013655">
    <property type="entry name" value="PAS_fold_3"/>
</dbReference>
<feature type="domain" description="Methyl-accepting transducer" evidence="7">
    <location>
        <begin position="369"/>
        <end position="512"/>
    </location>
</feature>
<dbReference type="PRINTS" id="PR00260">
    <property type="entry name" value="CHEMTRNSDUCR"/>
</dbReference>
<dbReference type="Proteomes" id="UP001165962">
    <property type="component" value="Unassembled WGS sequence"/>
</dbReference>
<proteinExistence type="predicted"/>
<evidence type="ECO:0000256" key="5">
    <source>
        <dbReference type="ARBA" id="ARBA00022777"/>
    </source>
</evidence>
<dbReference type="RefSeq" id="WP_166152497.1">
    <property type="nucleotide sequence ID" value="NZ_JAAOIW010000007.1"/>
</dbReference>
<name>A0ABX0JBH8_9BACL</name>
<dbReference type="Pfam" id="PF08447">
    <property type="entry name" value="PAS_3"/>
    <property type="match status" value="2"/>
</dbReference>
<dbReference type="InterPro" id="IPR000014">
    <property type="entry name" value="PAS"/>
</dbReference>
<dbReference type="InterPro" id="IPR004089">
    <property type="entry name" value="MCPsignal_dom"/>
</dbReference>
<evidence type="ECO:0000256" key="3">
    <source>
        <dbReference type="ARBA" id="ARBA00022553"/>
    </source>
</evidence>
<keyword evidence="10" id="KW-1185">Reference proteome</keyword>
<dbReference type="InterPro" id="IPR000700">
    <property type="entry name" value="PAS-assoc_C"/>
</dbReference>
<dbReference type="Pfam" id="PF00015">
    <property type="entry name" value="MCPsignal"/>
    <property type="match status" value="1"/>
</dbReference>
<dbReference type="PROSITE" id="PS50113">
    <property type="entry name" value="PAC"/>
    <property type="match status" value="2"/>
</dbReference>
<evidence type="ECO:0000259" key="7">
    <source>
        <dbReference type="PROSITE" id="PS50111"/>
    </source>
</evidence>